<dbReference type="Gene3D" id="3.40.50.2000">
    <property type="entry name" value="Glycogen Phosphorylase B"/>
    <property type="match status" value="1"/>
</dbReference>
<name>A0A6A3ASJ6_HIBSY</name>
<organism evidence="3 4">
    <name type="scientific">Hibiscus syriacus</name>
    <name type="common">Rose of Sharon</name>
    <dbReference type="NCBI Taxonomy" id="106335"/>
    <lineage>
        <taxon>Eukaryota</taxon>
        <taxon>Viridiplantae</taxon>
        <taxon>Streptophyta</taxon>
        <taxon>Embryophyta</taxon>
        <taxon>Tracheophyta</taxon>
        <taxon>Spermatophyta</taxon>
        <taxon>Magnoliopsida</taxon>
        <taxon>eudicotyledons</taxon>
        <taxon>Gunneridae</taxon>
        <taxon>Pentapetalae</taxon>
        <taxon>rosids</taxon>
        <taxon>malvids</taxon>
        <taxon>Malvales</taxon>
        <taxon>Malvaceae</taxon>
        <taxon>Malvoideae</taxon>
        <taxon>Hibiscus</taxon>
    </lineage>
</organism>
<accession>A0A6A3ASJ6</accession>
<evidence type="ECO:0000256" key="2">
    <source>
        <dbReference type="ARBA" id="ARBA00022676"/>
    </source>
</evidence>
<sequence length="251" mass="28849">MRREIWLSLASENPKLHVLFFPFMGHGHMIPMVDMTKLFAMRGVKATIVTTPLKAPFVSTAIERSKDSGINIEIKLLKFPCVELVYPRVVNVRILISNIDSYNLNLAQSGPYYANMTTNGIKFNGQIYDDWIEYVKLNVELLGLNLALVMDEPTKLIDTSMKADKKLWENWERLNSMMSFLKLSIAPNIKPSQPKTENVRDFVVEIKKCTMTNIVDKYFVDALIDDLSNKEYIIAKSMEEHYSHGEYLQST</sequence>
<dbReference type="SUPFAM" id="SSF53756">
    <property type="entry name" value="UDP-Glycosyltransferase/glycogen phosphorylase"/>
    <property type="match status" value="1"/>
</dbReference>
<proteinExistence type="inferred from homology"/>
<comment type="similarity">
    <text evidence="1">Belongs to the UDP-glycosyltransferase family.</text>
</comment>
<evidence type="ECO:0000313" key="3">
    <source>
        <dbReference type="EMBL" id="KAE8707246.1"/>
    </source>
</evidence>
<keyword evidence="2" id="KW-0328">Glycosyltransferase</keyword>
<keyword evidence="4" id="KW-1185">Reference proteome</keyword>
<protein>
    <submittedName>
        <fullName evidence="3">Uncharacterized protein</fullName>
    </submittedName>
</protein>
<evidence type="ECO:0000256" key="1">
    <source>
        <dbReference type="ARBA" id="ARBA00009995"/>
    </source>
</evidence>
<dbReference type="PANTHER" id="PTHR48047">
    <property type="entry name" value="GLYCOSYLTRANSFERASE"/>
    <property type="match status" value="1"/>
</dbReference>
<keyword evidence="2" id="KW-0808">Transferase</keyword>
<dbReference type="GO" id="GO:0035251">
    <property type="term" value="F:UDP-glucosyltransferase activity"/>
    <property type="evidence" value="ECO:0007669"/>
    <property type="project" value="UniProtKB-ARBA"/>
</dbReference>
<comment type="caution">
    <text evidence="3">The sequence shown here is derived from an EMBL/GenBank/DDBJ whole genome shotgun (WGS) entry which is preliminary data.</text>
</comment>
<dbReference type="Proteomes" id="UP000436088">
    <property type="component" value="Unassembled WGS sequence"/>
</dbReference>
<evidence type="ECO:0000313" key="4">
    <source>
        <dbReference type="Proteomes" id="UP000436088"/>
    </source>
</evidence>
<dbReference type="AlphaFoldDB" id="A0A6A3ASJ6"/>
<dbReference type="PANTHER" id="PTHR48047:SF45">
    <property type="entry name" value="SCOPOLETIN GLUCOSYLTRANSFERASE-LIKE"/>
    <property type="match status" value="1"/>
</dbReference>
<gene>
    <name evidence="3" type="ORF">F3Y22_tig00110384pilonHSYRG00078</name>
</gene>
<reference evidence="3" key="1">
    <citation type="submission" date="2019-09" db="EMBL/GenBank/DDBJ databases">
        <title>Draft genome information of white flower Hibiscus syriacus.</title>
        <authorList>
            <person name="Kim Y.-M."/>
        </authorList>
    </citation>
    <scope>NUCLEOTIDE SEQUENCE [LARGE SCALE GENOMIC DNA]</scope>
    <source>
        <strain evidence="3">YM2019G1</strain>
    </source>
</reference>
<dbReference type="EMBL" id="VEPZ02000964">
    <property type="protein sequence ID" value="KAE8707246.1"/>
    <property type="molecule type" value="Genomic_DNA"/>
</dbReference>